<feature type="compositionally biased region" description="Polar residues" evidence="1">
    <location>
        <begin position="251"/>
        <end position="265"/>
    </location>
</feature>
<evidence type="ECO:0000313" key="4">
    <source>
        <dbReference type="RefSeq" id="XP_056699331.1"/>
    </source>
</evidence>
<sequence length="288" mass="32279">MDKEKIEVTSAEQSSKGERIKKMKRGREDDQGSDGEELNPVIPAQLHQSIRRRSSWKIPPPNRWKVNTYGGASSYGYCIRGSYCELVACGVKWMPLEEVVGWSKELMEAEASYYGLQKALEFGYRNVIAECSCLPFLTKIKERVMRQDDLGIAEVVTEDLRIPEVVTKILQLRSRFDALTVSCVKPDGNSVAYEMSKLTVDGWKTGRELYWLINFPKVASDAASWDVRCSLDNQWQESLEKEITHVELQAPTMSSRTGEASSPDENTAESKKNPGAASIASPDSDTIP</sequence>
<name>A0ABM3RUN4_SPIOL</name>
<proteinExistence type="predicted"/>
<reference evidence="4" key="2">
    <citation type="submission" date="2025-08" db="UniProtKB">
        <authorList>
            <consortium name="RefSeq"/>
        </authorList>
    </citation>
    <scope>IDENTIFICATION</scope>
    <source>
        <tissue evidence="4">Leaf</tissue>
    </source>
</reference>
<feature type="region of interest" description="Disordered" evidence="1">
    <location>
        <begin position="1"/>
        <end position="40"/>
    </location>
</feature>
<dbReference type="Pfam" id="PF13456">
    <property type="entry name" value="RVT_3"/>
    <property type="match status" value="1"/>
</dbReference>
<evidence type="ECO:0000256" key="1">
    <source>
        <dbReference type="SAM" id="MobiDB-lite"/>
    </source>
</evidence>
<dbReference type="PANTHER" id="PTHR47074">
    <property type="entry name" value="BNAC02G40300D PROTEIN"/>
    <property type="match status" value="1"/>
</dbReference>
<dbReference type="InterPro" id="IPR002156">
    <property type="entry name" value="RNaseH_domain"/>
</dbReference>
<feature type="domain" description="RNase H type-1" evidence="2">
    <location>
        <begin position="103"/>
        <end position="197"/>
    </location>
</feature>
<feature type="region of interest" description="Disordered" evidence="1">
    <location>
        <begin position="248"/>
        <end position="288"/>
    </location>
</feature>
<dbReference type="Proteomes" id="UP000813463">
    <property type="component" value="Chromosome 1"/>
</dbReference>
<dbReference type="PANTHER" id="PTHR47074:SF11">
    <property type="entry name" value="REVERSE TRANSCRIPTASE-LIKE PROTEIN"/>
    <property type="match status" value="1"/>
</dbReference>
<gene>
    <name evidence="4" type="primary">LOC130472430</name>
</gene>
<evidence type="ECO:0000313" key="3">
    <source>
        <dbReference type="Proteomes" id="UP000813463"/>
    </source>
</evidence>
<accession>A0ABM3RUN4</accession>
<organism evidence="3 4">
    <name type="scientific">Spinacia oleracea</name>
    <name type="common">Spinach</name>
    <dbReference type="NCBI Taxonomy" id="3562"/>
    <lineage>
        <taxon>Eukaryota</taxon>
        <taxon>Viridiplantae</taxon>
        <taxon>Streptophyta</taxon>
        <taxon>Embryophyta</taxon>
        <taxon>Tracheophyta</taxon>
        <taxon>Spermatophyta</taxon>
        <taxon>Magnoliopsida</taxon>
        <taxon>eudicotyledons</taxon>
        <taxon>Gunneridae</taxon>
        <taxon>Pentapetalae</taxon>
        <taxon>Caryophyllales</taxon>
        <taxon>Chenopodiaceae</taxon>
        <taxon>Chenopodioideae</taxon>
        <taxon>Anserineae</taxon>
        <taxon>Spinacia</taxon>
    </lineage>
</organism>
<dbReference type="InterPro" id="IPR052929">
    <property type="entry name" value="RNase_H-like_EbsB-rel"/>
</dbReference>
<keyword evidence="3" id="KW-1185">Reference proteome</keyword>
<reference evidence="3" key="1">
    <citation type="journal article" date="2021" name="Nat. Commun.">
        <title>Genomic analyses provide insights into spinach domestication and the genetic basis of agronomic traits.</title>
        <authorList>
            <person name="Cai X."/>
            <person name="Sun X."/>
            <person name="Xu C."/>
            <person name="Sun H."/>
            <person name="Wang X."/>
            <person name="Ge C."/>
            <person name="Zhang Z."/>
            <person name="Wang Q."/>
            <person name="Fei Z."/>
            <person name="Jiao C."/>
            <person name="Wang Q."/>
        </authorList>
    </citation>
    <scope>NUCLEOTIDE SEQUENCE [LARGE SCALE GENOMIC DNA]</scope>
    <source>
        <strain evidence="3">cv. Varoflay</strain>
    </source>
</reference>
<dbReference type="RefSeq" id="XP_056699331.1">
    <property type="nucleotide sequence ID" value="XM_056843353.1"/>
</dbReference>
<protein>
    <submittedName>
        <fullName evidence="4">Uncharacterized protein isoform X1</fullName>
    </submittedName>
</protein>
<dbReference type="GeneID" id="130472430"/>
<feature type="compositionally biased region" description="Basic and acidic residues" evidence="1">
    <location>
        <begin position="15"/>
        <end position="30"/>
    </location>
</feature>
<evidence type="ECO:0000259" key="2">
    <source>
        <dbReference type="Pfam" id="PF13456"/>
    </source>
</evidence>